<dbReference type="Gene3D" id="3.90.850.10">
    <property type="entry name" value="Fumarylacetoacetase-like, C-terminal domain"/>
    <property type="match status" value="1"/>
</dbReference>
<dbReference type="RefSeq" id="WP_370890355.1">
    <property type="nucleotide sequence ID" value="NZ_JBGJLR010000002.1"/>
</dbReference>
<dbReference type="EMBL" id="JBGJLR010000002">
    <property type="protein sequence ID" value="MEZ2738318.1"/>
    <property type="molecule type" value="Genomic_DNA"/>
</dbReference>
<dbReference type="GO" id="GO:0016787">
    <property type="term" value="F:hydrolase activity"/>
    <property type="evidence" value="ECO:0007669"/>
    <property type="project" value="UniProtKB-KW"/>
</dbReference>
<evidence type="ECO:0000259" key="2">
    <source>
        <dbReference type="Pfam" id="PF18288"/>
    </source>
</evidence>
<dbReference type="PANTHER" id="PTHR43211:SF1">
    <property type="entry name" value="BLL6422 PROTEIN"/>
    <property type="match status" value="1"/>
</dbReference>
<name>A0ABV4I8Z1_9BURK</name>
<protein>
    <submittedName>
        <fullName evidence="3">Fumarylacetoacetate hydrolase family protein</fullName>
    </submittedName>
</protein>
<feature type="domain" description="Fumarylacetoacetase N-terminal" evidence="2">
    <location>
        <begin position="1"/>
        <end position="78"/>
    </location>
</feature>
<dbReference type="InterPro" id="IPR041072">
    <property type="entry name" value="FAA_hydro_N"/>
</dbReference>
<dbReference type="Pfam" id="PF18288">
    <property type="entry name" value="FAA_hydro_N_2"/>
    <property type="match status" value="1"/>
</dbReference>
<evidence type="ECO:0000313" key="4">
    <source>
        <dbReference type="Proteomes" id="UP001567350"/>
    </source>
</evidence>
<dbReference type="InterPro" id="IPR036663">
    <property type="entry name" value="Fumarylacetoacetase_C_sf"/>
</dbReference>
<dbReference type="SUPFAM" id="SSF56529">
    <property type="entry name" value="FAH"/>
    <property type="match status" value="1"/>
</dbReference>
<keyword evidence="3" id="KW-0378">Hydrolase</keyword>
<keyword evidence="4" id="KW-1185">Reference proteome</keyword>
<evidence type="ECO:0000259" key="1">
    <source>
        <dbReference type="Pfam" id="PF01557"/>
    </source>
</evidence>
<organism evidence="3 4">
    <name type="scientific">Comamonas jiangduensis</name>
    <dbReference type="NCBI Taxonomy" id="1194168"/>
    <lineage>
        <taxon>Bacteria</taxon>
        <taxon>Pseudomonadati</taxon>
        <taxon>Pseudomonadota</taxon>
        <taxon>Betaproteobacteria</taxon>
        <taxon>Burkholderiales</taxon>
        <taxon>Comamonadaceae</taxon>
        <taxon>Comamonas</taxon>
    </lineage>
</organism>
<dbReference type="Pfam" id="PF01557">
    <property type="entry name" value="FAA_hydrolase"/>
    <property type="match status" value="1"/>
</dbReference>
<dbReference type="Proteomes" id="UP001567350">
    <property type="component" value="Unassembled WGS sequence"/>
</dbReference>
<feature type="domain" description="Fumarylacetoacetase-like C-terminal" evidence="1">
    <location>
        <begin position="87"/>
        <end position="330"/>
    </location>
</feature>
<accession>A0ABV4I8Z1</accession>
<dbReference type="PANTHER" id="PTHR43211">
    <property type="entry name" value="FUMARYLACETOACETATE HYDROLASE"/>
    <property type="match status" value="1"/>
</dbReference>
<evidence type="ECO:0000313" key="3">
    <source>
        <dbReference type="EMBL" id="MEZ2738318.1"/>
    </source>
</evidence>
<reference evidence="3 4" key="1">
    <citation type="submission" date="2024-08" db="EMBL/GenBank/DDBJ databases">
        <authorList>
            <person name="Feng Z."/>
            <person name="Ronholm J."/>
        </authorList>
    </citation>
    <scope>NUCLEOTIDE SEQUENCE [LARGE SCALE GENOMIC DNA]</scope>
    <source>
        <strain evidence="3 4">4-AB0-8</strain>
    </source>
</reference>
<gene>
    <name evidence="3" type="ORF">ACBP88_02410</name>
</gene>
<proteinExistence type="predicted"/>
<dbReference type="InterPro" id="IPR011234">
    <property type="entry name" value="Fumarylacetoacetase-like_C"/>
</dbReference>
<sequence length="341" mass="36322">MKLATYKDGSRDGQLIVVSRDLRLACYATGIASRMQQVLDDWSFMAPQLQDVYTQLNAGRAKHVFAFDASQCMAPLPRSHQWLEAAAYPSHLALTQPQWPLSVTEPTMRQGAGDSLVGACDEVVLGSAAMGIDFGAGLAAVAADVPMGASAEQALYGIRLLMLSNTFSLRQLMPSAPGYAWGNVQSWPAVGLSPVAVTVDELGDAWRGGKVHLPLHTSWNGRKVGMCDAGEDMAFHFGQLIAHAAKTRMVHAGSMVGTGVVSNVGTTTGKASSRRSDWPKGYHSIAEKRAMELQQGDVASTGYLQFGDTVRVEMKNKDGFSIFGAIEQTIVSPLGEGSSAS</sequence>
<comment type="caution">
    <text evidence="3">The sequence shown here is derived from an EMBL/GenBank/DDBJ whole genome shotgun (WGS) entry which is preliminary data.</text>
</comment>